<dbReference type="Proteomes" id="UP001314229">
    <property type="component" value="Unassembled WGS sequence"/>
</dbReference>
<dbReference type="EMBL" id="CAWUFR010000187">
    <property type="protein sequence ID" value="CAK6971860.1"/>
    <property type="molecule type" value="Genomic_DNA"/>
</dbReference>
<accession>A0AAV1PKV4</accession>
<dbReference type="AlphaFoldDB" id="A0AAV1PKV4"/>
<proteinExistence type="predicted"/>
<protein>
    <submittedName>
        <fullName evidence="1">Uncharacterized protein</fullName>
    </submittedName>
</protein>
<reference evidence="1 2" key="1">
    <citation type="submission" date="2024-01" db="EMBL/GenBank/DDBJ databases">
        <authorList>
            <person name="Alioto T."/>
            <person name="Alioto T."/>
            <person name="Gomez Garrido J."/>
        </authorList>
    </citation>
    <scope>NUCLEOTIDE SEQUENCE [LARGE SCALE GENOMIC DNA]</scope>
</reference>
<keyword evidence="2" id="KW-1185">Reference proteome</keyword>
<evidence type="ECO:0000313" key="1">
    <source>
        <dbReference type="EMBL" id="CAK6971860.1"/>
    </source>
</evidence>
<organism evidence="1 2">
    <name type="scientific">Scomber scombrus</name>
    <name type="common">Atlantic mackerel</name>
    <name type="synonym">Scomber vernalis</name>
    <dbReference type="NCBI Taxonomy" id="13677"/>
    <lineage>
        <taxon>Eukaryota</taxon>
        <taxon>Metazoa</taxon>
        <taxon>Chordata</taxon>
        <taxon>Craniata</taxon>
        <taxon>Vertebrata</taxon>
        <taxon>Euteleostomi</taxon>
        <taxon>Actinopterygii</taxon>
        <taxon>Neopterygii</taxon>
        <taxon>Teleostei</taxon>
        <taxon>Neoteleostei</taxon>
        <taxon>Acanthomorphata</taxon>
        <taxon>Pelagiaria</taxon>
        <taxon>Scombriformes</taxon>
        <taxon>Scombridae</taxon>
        <taxon>Scomber</taxon>
    </lineage>
</organism>
<sequence length="145" mass="15794">MERLLITGTRERLAPPRYASENHRSARRRTAVCVESPPTPTAGVLLTSVCEDPLTLQKREEVGVAKSPVTTPTPDAILLNADHEPALSVCLSVSTCLSVRYISCQSAPSAIALLHSFRLCTDHQQPLMTSSLTMFTCTVKFSSRP</sequence>
<name>A0AAV1PKV4_SCOSC</name>
<comment type="caution">
    <text evidence="1">The sequence shown here is derived from an EMBL/GenBank/DDBJ whole genome shotgun (WGS) entry which is preliminary data.</text>
</comment>
<evidence type="ECO:0000313" key="2">
    <source>
        <dbReference type="Proteomes" id="UP001314229"/>
    </source>
</evidence>
<gene>
    <name evidence="1" type="ORF">FSCOSCO3_A010784</name>
</gene>